<evidence type="ECO:0000256" key="3">
    <source>
        <dbReference type="SAM" id="MobiDB-lite"/>
    </source>
</evidence>
<dbReference type="Proteomes" id="UP001165083">
    <property type="component" value="Unassembled WGS sequence"/>
</dbReference>
<feature type="compositionally biased region" description="Polar residues" evidence="3">
    <location>
        <begin position="46"/>
        <end position="69"/>
    </location>
</feature>
<feature type="compositionally biased region" description="Low complexity" evidence="3">
    <location>
        <begin position="458"/>
        <end position="473"/>
    </location>
</feature>
<feature type="compositionally biased region" description="Basic residues" evidence="3">
    <location>
        <begin position="218"/>
        <end position="227"/>
    </location>
</feature>
<name>A0A9W6WGN9_9STRA</name>
<sequence length="650" mass="71896">MLPALTTKPKQAVRQVKGLTNDSIDSYSNTPLGGGSGIGSGISASYVDNTESGSGTARGSPPATSRATINTGRTTIAKPSAAANEDGTTMARVVRDRKASGEEELSLRTGDIVNVLSSKRTGYLKCEAGDEVGYVPSSYLEFLDGGADAENGNGNGTIEEAQRTAEKQRKKQKKEKRKKEKREANERSDPEEAAPVTSRSPRKETGNAEDESNESPRKSKKKNRKHRQEREVGDEGQRGGASGVEEPSSSARSRAAPEETERSRSKSKHSKKKRHRDVDSSDSSESDGIKRSDRHGRRRRHRRGSSDSDSESTSSDDSDGSYRRRRRRRRHRHRRSSSEEDENDDSDYKRRSRRSKKRRDKSDADSEPEEGSRSARKAEKKKLAAALQEAEKGVAQLDVKSEEKASESVQTRTTASSNKKEEADRERGKKEETERSEGSSEGRATNVSSSRKDDEGRSSSTTSSSKQSGSKSTLGRQIGEKMRSFLGGSKKQHSTKSSSGILNACPGTVQGEEGWYEHGENERYYFVLVDGKWSLLYGPMTEDDFEVFSNRVRGQGILAILVTYPSTLTLVWKCVLCRCWSKIVLLSCPQHISTNLVIFSTASCVCRRSSDKCEELSLLATTFYQIHHENESTSTRAQCSFIKVMYFGKP</sequence>
<feature type="region of interest" description="Disordered" evidence="3">
    <location>
        <begin position="486"/>
        <end position="505"/>
    </location>
</feature>
<comment type="caution">
    <text evidence="5">The sequence shown here is derived from an EMBL/GenBank/DDBJ whole genome shotgun (WGS) entry which is preliminary data.</text>
</comment>
<feature type="compositionally biased region" description="Low complexity" evidence="3">
    <location>
        <begin position="245"/>
        <end position="254"/>
    </location>
</feature>
<feature type="compositionally biased region" description="Basic residues" evidence="3">
    <location>
        <begin position="350"/>
        <end position="359"/>
    </location>
</feature>
<organism evidence="5 6">
    <name type="scientific">Phytophthora lilii</name>
    <dbReference type="NCBI Taxonomy" id="2077276"/>
    <lineage>
        <taxon>Eukaryota</taxon>
        <taxon>Sar</taxon>
        <taxon>Stramenopiles</taxon>
        <taxon>Oomycota</taxon>
        <taxon>Peronosporomycetes</taxon>
        <taxon>Peronosporales</taxon>
        <taxon>Peronosporaceae</taxon>
        <taxon>Phytophthora</taxon>
    </lineage>
</organism>
<keyword evidence="6" id="KW-1185">Reference proteome</keyword>
<dbReference type="InterPro" id="IPR001452">
    <property type="entry name" value="SH3_domain"/>
</dbReference>
<protein>
    <submittedName>
        <fullName evidence="5">Unnamed protein product</fullName>
    </submittedName>
</protein>
<reference evidence="5" key="1">
    <citation type="submission" date="2023-04" db="EMBL/GenBank/DDBJ databases">
        <title>Phytophthora lilii NBRC 32176.</title>
        <authorList>
            <person name="Ichikawa N."/>
            <person name="Sato H."/>
            <person name="Tonouchi N."/>
        </authorList>
    </citation>
    <scope>NUCLEOTIDE SEQUENCE</scope>
    <source>
        <strain evidence="5">NBRC 32176</strain>
    </source>
</reference>
<dbReference type="SUPFAM" id="SSF50044">
    <property type="entry name" value="SH3-domain"/>
    <property type="match status" value="1"/>
</dbReference>
<dbReference type="PROSITE" id="PS50002">
    <property type="entry name" value="SH3"/>
    <property type="match status" value="1"/>
</dbReference>
<gene>
    <name evidence="5" type="ORF">Plil01_000268700</name>
</gene>
<feature type="compositionally biased region" description="Basic residues" evidence="3">
    <location>
        <begin position="265"/>
        <end position="275"/>
    </location>
</feature>
<accession>A0A9W6WGN9</accession>
<evidence type="ECO:0000256" key="2">
    <source>
        <dbReference type="PROSITE-ProRule" id="PRU00192"/>
    </source>
</evidence>
<dbReference type="AlphaFoldDB" id="A0A9W6WGN9"/>
<feature type="compositionally biased region" description="Basic and acidic residues" evidence="3">
    <location>
        <begin position="255"/>
        <end position="264"/>
    </location>
</feature>
<keyword evidence="1 2" id="KW-0728">SH3 domain</keyword>
<feature type="compositionally biased region" description="Polar residues" evidence="3">
    <location>
        <begin position="407"/>
        <end position="417"/>
    </location>
</feature>
<feature type="region of interest" description="Disordered" evidence="3">
    <location>
        <begin position="21"/>
        <end position="69"/>
    </location>
</feature>
<feature type="compositionally biased region" description="Polar residues" evidence="3">
    <location>
        <begin position="21"/>
        <end position="31"/>
    </location>
</feature>
<evidence type="ECO:0000259" key="4">
    <source>
        <dbReference type="PROSITE" id="PS50002"/>
    </source>
</evidence>
<feature type="compositionally biased region" description="Basic residues" evidence="3">
    <location>
        <begin position="168"/>
        <end position="180"/>
    </location>
</feature>
<feature type="compositionally biased region" description="Acidic residues" evidence="3">
    <location>
        <begin position="308"/>
        <end position="319"/>
    </location>
</feature>
<evidence type="ECO:0000256" key="1">
    <source>
        <dbReference type="ARBA" id="ARBA00022443"/>
    </source>
</evidence>
<feature type="compositionally biased region" description="Basic and acidic residues" evidence="3">
    <location>
        <begin position="228"/>
        <end position="237"/>
    </location>
</feature>
<proteinExistence type="predicted"/>
<feature type="domain" description="SH3" evidence="4">
    <location>
        <begin position="86"/>
        <end position="145"/>
    </location>
</feature>
<dbReference type="EMBL" id="BSXW01000096">
    <property type="protein sequence ID" value="GMF12028.1"/>
    <property type="molecule type" value="Genomic_DNA"/>
</dbReference>
<feature type="compositionally biased region" description="Basic and acidic residues" evidence="3">
    <location>
        <begin position="181"/>
        <end position="190"/>
    </location>
</feature>
<dbReference type="CDD" id="cd00174">
    <property type="entry name" value="SH3"/>
    <property type="match status" value="1"/>
</dbReference>
<evidence type="ECO:0000313" key="5">
    <source>
        <dbReference type="EMBL" id="GMF12028.1"/>
    </source>
</evidence>
<feature type="region of interest" description="Disordered" evidence="3">
    <location>
        <begin position="143"/>
        <end position="478"/>
    </location>
</feature>
<evidence type="ECO:0000313" key="6">
    <source>
        <dbReference type="Proteomes" id="UP001165083"/>
    </source>
</evidence>
<feature type="compositionally biased region" description="Basic and acidic residues" evidence="3">
    <location>
        <begin position="418"/>
        <end position="440"/>
    </location>
</feature>
<dbReference type="Pfam" id="PF07653">
    <property type="entry name" value="SH3_2"/>
    <property type="match status" value="1"/>
</dbReference>
<feature type="compositionally biased region" description="Basic and acidic residues" evidence="3">
    <location>
        <begin position="360"/>
        <end position="377"/>
    </location>
</feature>
<dbReference type="InterPro" id="IPR036028">
    <property type="entry name" value="SH3-like_dom_sf"/>
</dbReference>
<dbReference type="SMART" id="SM00326">
    <property type="entry name" value="SH3"/>
    <property type="match status" value="1"/>
</dbReference>
<dbReference type="Gene3D" id="2.30.30.40">
    <property type="entry name" value="SH3 Domains"/>
    <property type="match status" value="1"/>
</dbReference>
<dbReference type="OrthoDB" id="10255964at2759"/>
<feature type="compositionally biased region" description="Basic residues" evidence="3">
    <location>
        <begin position="292"/>
        <end position="303"/>
    </location>
</feature>
<feature type="compositionally biased region" description="Basic residues" evidence="3">
    <location>
        <begin position="323"/>
        <end position="335"/>
    </location>
</feature>